<dbReference type="SUPFAM" id="SSF46785">
    <property type="entry name" value="Winged helix' DNA-binding domain"/>
    <property type="match status" value="1"/>
</dbReference>
<dbReference type="CDD" id="cd00090">
    <property type="entry name" value="HTH_ARSR"/>
    <property type="match status" value="1"/>
</dbReference>
<name>A0A1H1AF71_9LACT</name>
<dbReference type="Gene3D" id="1.10.10.10">
    <property type="entry name" value="Winged helix-like DNA-binding domain superfamily/Winged helix DNA-binding domain"/>
    <property type="match status" value="1"/>
</dbReference>
<evidence type="ECO:0000256" key="3">
    <source>
        <dbReference type="ARBA" id="ARBA00023267"/>
    </source>
</evidence>
<dbReference type="GO" id="GO:0005524">
    <property type="term" value="F:ATP binding"/>
    <property type="evidence" value="ECO:0007669"/>
    <property type="project" value="UniProtKB-UniRule"/>
</dbReference>
<dbReference type="InterPro" id="IPR005471">
    <property type="entry name" value="Tscrpt_reg_IclR_N"/>
</dbReference>
<keyword evidence="1 4" id="KW-0436">Ligase</keyword>
<dbReference type="OrthoDB" id="9807064at2"/>
<dbReference type="InterPro" id="IPR030855">
    <property type="entry name" value="Bifunct_BirA"/>
</dbReference>
<keyword evidence="4" id="KW-0547">Nucleotide-binding</keyword>
<dbReference type="GO" id="GO:0004077">
    <property type="term" value="F:biotin--[biotin carboxyl-carrier protein] ligase activity"/>
    <property type="evidence" value="ECO:0007669"/>
    <property type="project" value="UniProtKB-UniRule"/>
</dbReference>
<dbReference type="GO" id="GO:0003677">
    <property type="term" value="F:DNA binding"/>
    <property type="evidence" value="ECO:0007669"/>
    <property type="project" value="UniProtKB-UniRule"/>
</dbReference>
<dbReference type="Gene3D" id="3.30.930.10">
    <property type="entry name" value="Bira Bifunctional Protein, Domain 2"/>
    <property type="match status" value="1"/>
</dbReference>
<dbReference type="PANTHER" id="PTHR12835:SF5">
    <property type="entry name" value="BIOTIN--PROTEIN LIGASE"/>
    <property type="match status" value="1"/>
</dbReference>
<dbReference type="PROSITE" id="PS51733">
    <property type="entry name" value="BPL_LPL_CATALYTIC"/>
    <property type="match status" value="1"/>
</dbReference>
<dbReference type="SUPFAM" id="SSF55681">
    <property type="entry name" value="Class II aaRS and biotin synthetases"/>
    <property type="match status" value="1"/>
</dbReference>
<keyword evidence="4" id="KW-0804">Transcription</keyword>
<reference evidence="8" key="1">
    <citation type="submission" date="2016-10" db="EMBL/GenBank/DDBJ databases">
        <authorList>
            <person name="Varghese N."/>
            <person name="Submissions S."/>
        </authorList>
    </citation>
    <scope>NUCLEOTIDE SEQUENCE [LARGE SCALE GENOMIC DNA]</scope>
    <source>
        <strain evidence="8">MPL-11</strain>
    </source>
</reference>
<dbReference type="InterPro" id="IPR036388">
    <property type="entry name" value="WH-like_DNA-bd_sf"/>
</dbReference>
<evidence type="ECO:0000259" key="5">
    <source>
        <dbReference type="PROSITE" id="PS51077"/>
    </source>
</evidence>
<sequence>MSTKLRILSLLEEQKGNSISGQSLANSLGLSRTSIWKGIKALQEEGYIIEAVTNKGYQLSLKSDIISTDAIQSYLQPTLQHFPIYPFKTIDSTNSEARKLAMLDSTHQGLVVSEEQTNGRGRLGKSFYSPNQTGVYLSFFLKPNLNMADAALVTTAAAVAVCLAIEKITTKQPQIKWVNDIYLDETKICGILTEAVSDFESGKVETLIVGIGINVKEPSTGFPDELTTIAGSLLSSAETEHFDRNLLVAEIMNHFYDIYQTIEDRSFLDEYKKRCFVIGKKITFKERKQEFEAIPIDIDSQGGLVIQMADGHQRTLSYGEIVMKKPFH</sequence>
<dbReference type="NCBIfam" id="TIGR00121">
    <property type="entry name" value="birA_ligase"/>
    <property type="match status" value="1"/>
</dbReference>
<dbReference type="GO" id="GO:0005737">
    <property type="term" value="C:cytoplasm"/>
    <property type="evidence" value="ECO:0007669"/>
    <property type="project" value="TreeGrafter"/>
</dbReference>
<organism evidence="7 8">
    <name type="scientific">Carnobacterium viridans</name>
    <dbReference type="NCBI Taxonomy" id="174587"/>
    <lineage>
        <taxon>Bacteria</taxon>
        <taxon>Bacillati</taxon>
        <taxon>Bacillota</taxon>
        <taxon>Bacilli</taxon>
        <taxon>Lactobacillales</taxon>
        <taxon>Carnobacteriaceae</taxon>
        <taxon>Carnobacterium</taxon>
    </lineage>
</organism>
<dbReference type="EC" id="6.3.4.15" evidence="4"/>
<comment type="catalytic activity">
    <reaction evidence="4">
        <text>biotin + L-lysyl-[protein] + ATP = N(6)-biotinyl-L-lysyl-[protein] + AMP + diphosphate + H(+)</text>
        <dbReference type="Rhea" id="RHEA:11756"/>
        <dbReference type="Rhea" id="RHEA-COMP:9752"/>
        <dbReference type="Rhea" id="RHEA-COMP:10505"/>
        <dbReference type="ChEBI" id="CHEBI:15378"/>
        <dbReference type="ChEBI" id="CHEBI:29969"/>
        <dbReference type="ChEBI" id="CHEBI:30616"/>
        <dbReference type="ChEBI" id="CHEBI:33019"/>
        <dbReference type="ChEBI" id="CHEBI:57586"/>
        <dbReference type="ChEBI" id="CHEBI:83144"/>
        <dbReference type="ChEBI" id="CHEBI:456215"/>
        <dbReference type="EC" id="6.3.4.15"/>
    </reaction>
</comment>
<dbReference type="GO" id="GO:0009249">
    <property type="term" value="P:protein lipoylation"/>
    <property type="evidence" value="ECO:0007669"/>
    <property type="project" value="UniProtKB-ARBA"/>
</dbReference>
<dbReference type="InterPro" id="IPR004408">
    <property type="entry name" value="Biotin_CoA_COase_ligase"/>
</dbReference>
<evidence type="ECO:0000259" key="6">
    <source>
        <dbReference type="PROSITE" id="PS51733"/>
    </source>
</evidence>
<keyword evidence="4" id="KW-0067">ATP-binding</keyword>
<dbReference type="Pfam" id="PF02237">
    <property type="entry name" value="BPL_C"/>
    <property type="match status" value="1"/>
</dbReference>
<evidence type="ECO:0000256" key="1">
    <source>
        <dbReference type="ARBA" id="ARBA00022598"/>
    </source>
</evidence>
<evidence type="ECO:0000313" key="8">
    <source>
        <dbReference type="Proteomes" id="UP000199481"/>
    </source>
</evidence>
<feature type="binding site" evidence="4">
    <location>
        <begin position="92"/>
        <end position="94"/>
    </location>
    <ligand>
        <name>biotin</name>
        <dbReference type="ChEBI" id="CHEBI:57586"/>
    </ligand>
</feature>
<dbReference type="InterPro" id="IPR011991">
    <property type="entry name" value="ArsR-like_HTH"/>
</dbReference>
<feature type="domain" description="BPL/LPL catalytic" evidence="6">
    <location>
        <begin position="70"/>
        <end position="263"/>
    </location>
</feature>
<gene>
    <name evidence="4" type="primary">birA</name>
    <name evidence="7" type="ORF">SAMN04487752_2057</name>
</gene>
<dbReference type="Pfam" id="PF08279">
    <property type="entry name" value="HTH_11"/>
    <property type="match status" value="1"/>
</dbReference>
<dbReference type="CDD" id="cd16442">
    <property type="entry name" value="BPL"/>
    <property type="match status" value="1"/>
</dbReference>
<keyword evidence="4" id="KW-0678">Repressor</keyword>
<feature type="binding site" evidence="4">
    <location>
        <begin position="120"/>
        <end position="122"/>
    </location>
    <ligand>
        <name>biotin</name>
        <dbReference type="ChEBI" id="CHEBI:57586"/>
    </ligand>
</feature>
<dbReference type="InterPro" id="IPR013196">
    <property type="entry name" value="HTH_11"/>
</dbReference>
<proteinExistence type="inferred from homology"/>
<evidence type="ECO:0000256" key="2">
    <source>
        <dbReference type="ARBA" id="ARBA00023125"/>
    </source>
</evidence>
<dbReference type="HAMAP" id="MF_00978">
    <property type="entry name" value="Bifunct_BirA"/>
    <property type="match status" value="1"/>
</dbReference>
<comment type="similarity">
    <text evidence="4">Belongs to the biotin--protein ligase family.</text>
</comment>
<dbReference type="PROSITE" id="PS51077">
    <property type="entry name" value="HTH_ICLR"/>
    <property type="match status" value="1"/>
</dbReference>
<keyword evidence="8" id="KW-1185">Reference proteome</keyword>
<dbReference type="AlphaFoldDB" id="A0A1H1AF71"/>
<keyword evidence="2 4" id="KW-0238">DNA-binding</keyword>
<dbReference type="GO" id="GO:0016740">
    <property type="term" value="F:transferase activity"/>
    <property type="evidence" value="ECO:0007669"/>
    <property type="project" value="UniProtKB-ARBA"/>
</dbReference>
<dbReference type="InterPro" id="IPR036390">
    <property type="entry name" value="WH_DNA-bd_sf"/>
</dbReference>
<dbReference type="GO" id="GO:0006355">
    <property type="term" value="P:regulation of DNA-templated transcription"/>
    <property type="evidence" value="ECO:0007669"/>
    <property type="project" value="UniProtKB-UniRule"/>
</dbReference>
<evidence type="ECO:0000313" key="7">
    <source>
        <dbReference type="EMBL" id="SDQ38240.1"/>
    </source>
</evidence>
<protein>
    <recommendedName>
        <fullName evidence="4">Bifunctional ligase/repressor BirA</fullName>
    </recommendedName>
    <alternativeName>
        <fullName evidence="4">Biotin--[acetyl-CoA-carboxylase] ligase</fullName>
        <ecNumber evidence="4">6.3.4.15</ecNumber>
    </alternativeName>
    <alternativeName>
        <fullName evidence="4">Biotin--protein ligase</fullName>
    </alternativeName>
    <alternativeName>
        <fullName evidence="4">Biotin-[acetyl-CoA carboxylase] synthetase</fullName>
    </alternativeName>
</protein>
<dbReference type="InterPro" id="IPR045864">
    <property type="entry name" value="aa-tRNA-synth_II/BPL/LPL"/>
</dbReference>
<keyword evidence="3 4" id="KW-0092">Biotin</keyword>
<feature type="binding site" evidence="4">
    <location>
        <position position="187"/>
    </location>
    <ligand>
        <name>biotin</name>
        <dbReference type="ChEBI" id="CHEBI:57586"/>
    </ligand>
</feature>
<evidence type="ECO:0000256" key="4">
    <source>
        <dbReference type="HAMAP-Rule" id="MF_00978"/>
    </source>
</evidence>
<feature type="DNA-binding region" description="H-T-H motif" evidence="4">
    <location>
        <begin position="21"/>
        <end position="40"/>
    </location>
</feature>
<dbReference type="InterPro" id="IPR004143">
    <property type="entry name" value="BPL_LPL_catalytic"/>
</dbReference>
<dbReference type="Pfam" id="PF03099">
    <property type="entry name" value="BPL_LplA_LipB"/>
    <property type="match status" value="1"/>
</dbReference>
<dbReference type="Gene3D" id="2.30.30.100">
    <property type="match status" value="1"/>
</dbReference>
<accession>A0A1H1AF71</accession>
<feature type="domain" description="HTH iclR-type" evidence="5">
    <location>
        <begin position="1"/>
        <end position="61"/>
    </location>
</feature>
<dbReference type="PANTHER" id="PTHR12835">
    <property type="entry name" value="BIOTIN PROTEIN LIGASE"/>
    <property type="match status" value="1"/>
</dbReference>
<dbReference type="RefSeq" id="WP_035021208.1">
    <property type="nucleotide sequence ID" value="NZ_CP084916.1"/>
</dbReference>
<keyword evidence="4" id="KW-0805">Transcription regulation</keyword>
<dbReference type="InterPro" id="IPR003142">
    <property type="entry name" value="BPL_C"/>
</dbReference>
<dbReference type="Proteomes" id="UP000199481">
    <property type="component" value="Unassembled WGS sequence"/>
</dbReference>
<feature type="binding site" evidence="4">
    <location>
        <position position="116"/>
    </location>
    <ligand>
        <name>biotin</name>
        <dbReference type="ChEBI" id="CHEBI:57586"/>
    </ligand>
</feature>
<comment type="function">
    <text evidence="4">Acts both as a biotin--[acetyl-CoA-carboxylase] ligase and a repressor.</text>
</comment>
<dbReference type="EMBL" id="FNJW01000008">
    <property type="protein sequence ID" value="SDQ38240.1"/>
    <property type="molecule type" value="Genomic_DNA"/>
</dbReference>